<dbReference type="Pfam" id="PF01066">
    <property type="entry name" value="CDP-OH_P_transf"/>
    <property type="match status" value="1"/>
</dbReference>
<comment type="cofactor">
    <cofactor evidence="1">
        <name>Mn(2+)</name>
        <dbReference type="ChEBI" id="CHEBI:29035"/>
    </cofactor>
</comment>
<evidence type="ECO:0000256" key="15">
    <source>
        <dbReference type="ARBA" id="ARBA00023211"/>
    </source>
</evidence>
<organism evidence="21 22">
    <name type="scientific">Drechslerella dactyloides</name>
    <name type="common">Nematode-trapping fungus</name>
    <name type="synonym">Arthrobotrys dactyloides</name>
    <dbReference type="NCBI Taxonomy" id="74499"/>
    <lineage>
        <taxon>Eukaryota</taxon>
        <taxon>Fungi</taxon>
        <taxon>Dikarya</taxon>
        <taxon>Ascomycota</taxon>
        <taxon>Pezizomycotina</taxon>
        <taxon>Orbiliomycetes</taxon>
        <taxon>Orbiliales</taxon>
        <taxon>Orbiliaceae</taxon>
        <taxon>Drechslerella</taxon>
    </lineage>
</organism>
<comment type="subcellular location">
    <subcellularLocation>
        <location evidence="3">Membrane</location>
        <topology evidence="3">Multi-pass membrane protein</topology>
    </subcellularLocation>
</comment>
<dbReference type="EC" id="2.7.8.11" evidence="5 17"/>
<protein>
    <recommendedName>
        <fullName evidence="5 17">CDP-diacylglycerol--inositol 3-phosphatidyltransferase</fullName>
        <ecNumber evidence="5 17">2.7.8.11</ecNumber>
    </recommendedName>
</protein>
<keyword evidence="16 17" id="KW-1208">Phospholipid metabolism</keyword>
<evidence type="ECO:0000256" key="18">
    <source>
        <dbReference type="RuleBase" id="RU003750"/>
    </source>
</evidence>
<dbReference type="GO" id="GO:0005794">
    <property type="term" value="C:Golgi apparatus"/>
    <property type="evidence" value="ECO:0007669"/>
    <property type="project" value="TreeGrafter"/>
</dbReference>
<dbReference type="GO" id="GO:0046872">
    <property type="term" value="F:metal ion binding"/>
    <property type="evidence" value="ECO:0007669"/>
    <property type="project" value="UniProtKB-KW"/>
</dbReference>
<dbReference type="InterPro" id="IPR014387">
    <property type="entry name" value="CDP_diag_ino_3_P_euk"/>
</dbReference>
<evidence type="ECO:0000256" key="16">
    <source>
        <dbReference type="ARBA" id="ARBA00023264"/>
    </source>
</evidence>
<keyword evidence="22" id="KW-1185">Reference proteome</keyword>
<reference evidence="21" key="1">
    <citation type="submission" date="2023-01" db="EMBL/GenBank/DDBJ databases">
        <title>The chitinases involved in constricting ring structure development in the nematode-trapping fungus Drechslerella dactyloides.</title>
        <authorList>
            <person name="Wang R."/>
            <person name="Zhang L."/>
            <person name="Tang P."/>
            <person name="Li S."/>
            <person name="Liang L."/>
        </authorList>
    </citation>
    <scope>NUCLEOTIDE SEQUENCE</scope>
    <source>
        <strain evidence="21">YMF1.00031</strain>
    </source>
</reference>
<evidence type="ECO:0000256" key="10">
    <source>
        <dbReference type="ARBA" id="ARBA00022842"/>
    </source>
</evidence>
<evidence type="ECO:0000256" key="5">
    <source>
        <dbReference type="ARBA" id="ARBA00013212"/>
    </source>
</evidence>
<dbReference type="PANTHER" id="PTHR15362:SF4">
    <property type="entry name" value="CDP-DIACYLGLYCEROL--INOSITOL 3-PHOSPHATIDYLTRANSFERASE"/>
    <property type="match status" value="1"/>
</dbReference>
<dbReference type="InterPro" id="IPR043130">
    <property type="entry name" value="CDP-OH_PTrfase_TM_dom"/>
</dbReference>
<feature type="transmembrane region" description="Helical" evidence="20">
    <location>
        <begin position="49"/>
        <end position="75"/>
    </location>
</feature>
<evidence type="ECO:0000256" key="7">
    <source>
        <dbReference type="ARBA" id="ARBA00022679"/>
    </source>
</evidence>
<evidence type="ECO:0000256" key="12">
    <source>
        <dbReference type="ARBA" id="ARBA00023098"/>
    </source>
</evidence>
<dbReference type="Proteomes" id="UP001221413">
    <property type="component" value="Unassembled WGS sequence"/>
</dbReference>
<evidence type="ECO:0000313" key="21">
    <source>
        <dbReference type="EMBL" id="KAJ6263513.1"/>
    </source>
</evidence>
<dbReference type="FunFam" id="1.20.120.1760:FF:000003">
    <property type="entry name" value="CDP-diacylglycerol--inositol 3-phosphatidyltransferase"/>
    <property type="match status" value="1"/>
</dbReference>
<keyword evidence="6 17" id="KW-0444">Lipid biosynthesis</keyword>
<evidence type="ECO:0000256" key="20">
    <source>
        <dbReference type="SAM" id="Phobius"/>
    </source>
</evidence>
<name>A0AAD6NNK5_DREDA</name>
<keyword evidence="8 20" id="KW-0812">Transmembrane</keyword>
<proteinExistence type="inferred from homology"/>
<dbReference type="InterPro" id="IPR048254">
    <property type="entry name" value="CDP_ALCOHOL_P_TRANSF_CS"/>
</dbReference>
<dbReference type="PROSITE" id="PS00379">
    <property type="entry name" value="CDP_ALCOHOL_P_TRANSF"/>
    <property type="match status" value="1"/>
</dbReference>
<dbReference type="PANTHER" id="PTHR15362">
    <property type="entry name" value="PHOSPHATIDYLINOSITOL SYNTHASE"/>
    <property type="match status" value="1"/>
</dbReference>
<evidence type="ECO:0000256" key="2">
    <source>
        <dbReference type="ARBA" id="ARBA00001946"/>
    </source>
</evidence>
<dbReference type="AlphaFoldDB" id="A0AAD6NNK5"/>
<evidence type="ECO:0000256" key="14">
    <source>
        <dbReference type="ARBA" id="ARBA00023209"/>
    </source>
</evidence>
<evidence type="ECO:0000313" key="22">
    <source>
        <dbReference type="Proteomes" id="UP001221413"/>
    </source>
</evidence>
<accession>A0AAD6NNK5</accession>
<dbReference type="PIRSF" id="PIRSF000848">
    <property type="entry name" value="CDP_diag_ino_3_P"/>
    <property type="match status" value="1"/>
</dbReference>
<keyword evidence="9" id="KW-0479">Metal-binding</keyword>
<keyword evidence="15" id="KW-0464">Manganese</keyword>
<gene>
    <name evidence="21" type="ORF">Dda_2077</name>
</gene>
<evidence type="ECO:0000256" key="19">
    <source>
        <dbReference type="SAM" id="MobiDB-lite"/>
    </source>
</evidence>
<dbReference type="EMBL" id="JAQGDS010000002">
    <property type="protein sequence ID" value="KAJ6263513.1"/>
    <property type="molecule type" value="Genomic_DNA"/>
</dbReference>
<evidence type="ECO:0000256" key="11">
    <source>
        <dbReference type="ARBA" id="ARBA00022989"/>
    </source>
</evidence>
<dbReference type="GO" id="GO:0006661">
    <property type="term" value="P:phosphatidylinositol biosynthetic process"/>
    <property type="evidence" value="ECO:0007669"/>
    <property type="project" value="TreeGrafter"/>
</dbReference>
<keyword evidence="12 17" id="KW-0443">Lipid metabolism</keyword>
<keyword evidence="14 17" id="KW-0594">Phospholipid biosynthesis</keyword>
<comment type="caution">
    <text evidence="21">The sequence shown here is derived from an EMBL/GenBank/DDBJ whole genome shotgun (WGS) entry which is preliminary data.</text>
</comment>
<feature type="region of interest" description="Disordered" evidence="19">
    <location>
        <begin position="1"/>
        <end position="23"/>
    </location>
</feature>
<dbReference type="GO" id="GO:0016020">
    <property type="term" value="C:membrane"/>
    <property type="evidence" value="ECO:0007669"/>
    <property type="project" value="UniProtKB-SubCell"/>
</dbReference>
<evidence type="ECO:0000256" key="4">
    <source>
        <dbReference type="ARBA" id="ARBA00010441"/>
    </source>
</evidence>
<keyword evidence="13 17" id="KW-0472">Membrane</keyword>
<evidence type="ECO:0000256" key="3">
    <source>
        <dbReference type="ARBA" id="ARBA00004141"/>
    </source>
</evidence>
<evidence type="ECO:0000256" key="9">
    <source>
        <dbReference type="ARBA" id="ARBA00022723"/>
    </source>
</evidence>
<comment type="similarity">
    <text evidence="4 17 18">Belongs to the CDP-alcohol phosphatidyltransferase class-I family.</text>
</comment>
<dbReference type="GO" id="GO:0003881">
    <property type="term" value="F:CDP-diacylglycerol-inositol 3-phosphatidyltransferase activity"/>
    <property type="evidence" value="ECO:0007669"/>
    <property type="project" value="UniProtKB-UniRule"/>
</dbReference>
<keyword evidence="7 17" id="KW-0808">Transferase</keyword>
<dbReference type="Gene3D" id="1.20.120.1760">
    <property type="match status" value="1"/>
</dbReference>
<comment type="cofactor">
    <cofactor evidence="2">
        <name>Mg(2+)</name>
        <dbReference type="ChEBI" id="CHEBI:18420"/>
    </cofactor>
</comment>
<comment type="catalytic activity">
    <reaction evidence="17">
        <text>a CDP-1,2-diacyl-sn-glycerol + myo-inositol = a 1,2-diacyl-sn-glycero-3-phospho-(1D-myo-inositol) + CMP + H(+)</text>
        <dbReference type="Rhea" id="RHEA:11580"/>
        <dbReference type="ChEBI" id="CHEBI:15378"/>
        <dbReference type="ChEBI" id="CHEBI:17268"/>
        <dbReference type="ChEBI" id="CHEBI:57880"/>
        <dbReference type="ChEBI" id="CHEBI:58332"/>
        <dbReference type="ChEBI" id="CHEBI:60377"/>
        <dbReference type="EC" id="2.7.8.11"/>
    </reaction>
</comment>
<keyword evidence="11 20" id="KW-1133">Transmembrane helix</keyword>
<evidence type="ECO:0000256" key="13">
    <source>
        <dbReference type="ARBA" id="ARBA00023136"/>
    </source>
</evidence>
<evidence type="ECO:0000256" key="8">
    <source>
        <dbReference type="ARBA" id="ARBA00022692"/>
    </source>
</evidence>
<keyword evidence="10" id="KW-0460">Magnesium</keyword>
<sequence length="269" mass="30016">MASQKVLANGSSTKSHPPPNPLPRWLQTENVYLFIPNIIGKDMVTPLRAFLLSLTSLLGYARIILASISLLYMPIHPLTCTILYGVSCILDALDGYAARKFSQSTKFGAVLDMVTDRCTTSCLLMFLSAAYPEHPSLKILFQFLLSLDLASHYMHMYAMMEKGAGSHKSVDRKQSKILNLYYTNRAVLFTFCAFNELHFVSLYLLSFPSPSAARDAILPFIKGLAWVTFPICFGKQIINFVQMARAAETLVNLDKEARQASQLNGDKTK</sequence>
<evidence type="ECO:0000256" key="6">
    <source>
        <dbReference type="ARBA" id="ARBA00022516"/>
    </source>
</evidence>
<dbReference type="InterPro" id="IPR000462">
    <property type="entry name" value="CDP-OH_P_trans"/>
</dbReference>
<evidence type="ECO:0000256" key="1">
    <source>
        <dbReference type="ARBA" id="ARBA00001936"/>
    </source>
</evidence>
<evidence type="ECO:0000256" key="17">
    <source>
        <dbReference type="PIRNR" id="PIRNR000848"/>
    </source>
</evidence>